<evidence type="ECO:0000256" key="5">
    <source>
        <dbReference type="ARBA" id="ARBA00023014"/>
    </source>
</evidence>
<feature type="binding site" evidence="8">
    <location>
        <position position="357"/>
    </location>
    <ligand>
        <name>[4Fe-4S] cluster</name>
        <dbReference type="ChEBI" id="CHEBI:49883"/>
    </ligand>
</feature>
<dbReference type="HAMAP" id="MF_01027">
    <property type="entry name" value="LeuC_type2"/>
    <property type="match status" value="1"/>
</dbReference>
<dbReference type="GO" id="GO:0046872">
    <property type="term" value="F:metal ion binding"/>
    <property type="evidence" value="ECO:0007669"/>
    <property type="project" value="UniProtKB-KW"/>
</dbReference>
<dbReference type="NCBIfam" id="TIGR01343">
    <property type="entry name" value="hacA_fam"/>
    <property type="match status" value="1"/>
</dbReference>
<dbReference type="InterPro" id="IPR015931">
    <property type="entry name" value="Acnase/IPM_dHydase_lsu_aba_1/3"/>
</dbReference>
<keyword evidence="2 8" id="KW-0004">4Fe-4S</keyword>
<dbReference type="InterPro" id="IPR001030">
    <property type="entry name" value="Acoase/IPM_deHydtase_lsu_aba"/>
</dbReference>
<dbReference type="GO" id="GO:0051539">
    <property type="term" value="F:4 iron, 4 sulfur cluster binding"/>
    <property type="evidence" value="ECO:0007669"/>
    <property type="project" value="UniProtKB-KW"/>
</dbReference>
<dbReference type="PANTHER" id="PTHR43822">
    <property type="entry name" value="HOMOACONITASE, MITOCHONDRIAL-RELATED"/>
    <property type="match status" value="1"/>
</dbReference>
<dbReference type="Proteomes" id="UP000741360">
    <property type="component" value="Unassembled WGS sequence"/>
</dbReference>
<organism evidence="10 11">
    <name type="scientific">Tectimicrobiota bacterium</name>
    <dbReference type="NCBI Taxonomy" id="2528274"/>
    <lineage>
        <taxon>Bacteria</taxon>
        <taxon>Pseudomonadati</taxon>
        <taxon>Nitrospinota/Tectimicrobiota group</taxon>
        <taxon>Candidatus Tectimicrobiota</taxon>
    </lineage>
</organism>
<dbReference type="NCBIfam" id="NF001614">
    <property type="entry name" value="PRK00402.1"/>
    <property type="match status" value="1"/>
</dbReference>
<reference evidence="10" key="1">
    <citation type="submission" date="2020-07" db="EMBL/GenBank/DDBJ databases">
        <title>Huge and variable diversity of episymbiotic CPR bacteria and DPANN archaea in groundwater ecosystems.</title>
        <authorList>
            <person name="He C.Y."/>
            <person name="Keren R."/>
            <person name="Whittaker M."/>
            <person name="Farag I.F."/>
            <person name="Doudna J."/>
            <person name="Cate J.H.D."/>
            <person name="Banfield J.F."/>
        </authorList>
    </citation>
    <scope>NUCLEOTIDE SEQUENCE</scope>
    <source>
        <strain evidence="10">NC_groundwater_717_Ag_S-0.2um_59_8</strain>
    </source>
</reference>
<accession>A0A932GQN1</accession>
<evidence type="ECO:0000256" key="8">
    <source>
        <dbReference type="HAMAP-Rule" id="MF_01027"/>
    </source>
</evidence>
<dbReference type="Gene3D" id="3.30.499.10">
    <property type="entry name" value="Aconitase, domain 3"/>
    <property type="match status" value="2"/>
</dbReference>
<dbReference type="PANTHER" id="PTHR43822:SF2">
    <property type="entry name" value="HOMOACONITASE, MITOCHONDRIAL"/>
    <property type="match status" value="1"/>
</dbReference>
<comment type="cofactor">
    <cofactor evidence="8">
        <name>[4Fe-4S] cluster</name>
        <dbReference type="ChEBI" id="CHEBI:49883"/>
    </cofactor>
    <text evidence="8">Binds 1 [4Fe-4S] cluster per subunit.</text>
</comment>
<dbReference type="SUPFAM" id="SSF53732">
    <property type="entry name" value="Aconitase iron-sulfur domain"/>
    <property type="match status" value="1"/>
</dbReference>
<evidence type="ECO:0000256" key="1">
    <source>
        <dbReference type="ARBA" id="ARBA00022430"/>
    </source>
</evidence>
<feature type="binding site" evidence="8">
    <location>
        <position position="360"/>
    </location>
    <ligand>
        <name>[4Fe-4S] cluster</name>
        <dbReference type="ChEBI" id="CHEBI:49883"/>
    </ligand>
</feature>
<dbReference type="EC" id="4.2.1.33" evidence="8"/>
<name>A0A932GQN1_UNCTE</name>
<evidence type="ECO:0000256" key="4">
    <source>
        <dbReference type="ARBA" id="ARBA00023004"/>
    </source>
</evidence>
<gene>
    <name evidence="8" type="primary">leuC</name>
    <name evidence="10" type="ORF">HYY65_08940</name>
</gene>
<dbReference type="NCBIfam" id="TIGR02086">
    <property type="entry name" value="IPMI_arch"/>
    <property type="match status" value="1"/>
</dbReference>
<dbReference type="Pfam" id="PF00330">
    <property type="entry name" value="Aconitase"/>
    <property type="match status" value="1"/>
</dbReference>
<comment type="function">
    <text evidence="8">Catalyzes the isomerization between 2-isopropylmalate and 3-isopropylmalate, via the formation of 2-isopropylmaleate.</text>
</comment>
<evidence type="ECO:0000256" key="3">
    <source>
        <dbReference type="ARBA" id="ARBA00022723"/>
    </source>
</evidence>
<evidence type="ECO:0000256" key="7">
    <source>
        <dbReference type="ARBA" id="ARBA00023304"/>
    </source>
</evidence>
<evidence type="ECO:0000313" key="10">
    <source>
        <dbReference type="EMBL" id="MBI3015165.1"/>
    </source>
</evidence>
<dbReference type="InterPro" id="IPR006251">
    <property type="entry name" value="Homoacnase/IPMdehydase_lsu"/>
</dbReference>
<keyword evidence="1 8" id="KW-0432">Leucine biosynthesis</keyword>
<evidence type="ECO:0000259" key="9">
    <source>
        <dbReference type="Pfam" id="PF00330"/>
    </source>
</evidence>
<evidence type="ECO:0000313" key="11">
    <source>
        <dbReference type="Proteomes" id="UP000741360"/>
    </source>
</evidence>
<comment type="similarity">
    <text evidence="8">Belongs to the aconitase/IPM isomerase family. LeuC type 2 subfamily.</text>
</comment>
<keyword evidence="3 8" id="KW-0479">Metal-binding</keyword>
<feature type="binding site" evidence="8">
    <location>
        <position position="297"/>
    </location>
    <ligand>
        <name>[4Fe-4S] cluster</name>
        <dbReference type="ChEBI" id="CHEBI:49883"/>
    </ligand>
</feature>
<keyword evidence="4 8" id="KW-0408">Iron</keyword>
<dbReference type="CDD" id="cd01583">
    <property type="entry name" value="IPMI"/>
    <property type="match status" value="1"/>
</dbReference>
<comment type="catalytic activity">
    <reaction evidence="8">
        <text>(2R,3S)-3-isopropylmalate = (2S)-2-isopropylmalate</text>
        <dbReference type="Rhea" id="RHEA:32287"/>
        <dbReference type="ChEBI" id="CHEBI:1178"/>
        <dbReference type="ChEBI" id="CHEBI:35121"/>
        <dbReference type="EC" id="4.2.1.33"/>
    </reaction>
</comment>
<dbReference type="InterPro" id="IPR050067">
    <property type="entry name" value="IPM_dehydratase_rel_enz"/>
</dbReference>
<dbReference type="InterPro" id="IPR011826">
    <property type="entry name" value="HAcnase/IPMdehydase_lsu_prok"/>
</dbReference>
<comment type="subunit">
    <text evidence="8">Heterodimer of LeuC and LeuD.</text>
</comment>
<dbReference type="AlphaFoldDB" id="A0A932GQN1"/>
<comment type="caution">
    <text evidence="10">The sequence shown here is derived from an EMBL/GenBank/DDBJ whole genome shotgun (WGS) entry which is preliminary data.</text>
</comment>
<dbReference type="PROSITE" id="PS00450">
    <property type="entry name" value="ACONITASE_1"/>
    <property type="match status" value="1"/>
</dbReference>
<protein>
    <recommendedName>
        <fullName evidence="8">3-isopropylmalate dehydratase large subunit</fullName>
        <ecNumber evidence="8">4.2.1.33</ecNumber>
    </recommendedName>
    <alternativeName>
        <fullName evidence="8">Alpha-IPM isomerase</fullName>
        <shortName evidence="8">IPMI</shortName>
    </alternativeName>
    <alternativeName>
        <fullName evidence="8">Isopropylmalate isomerase</fullName>
    </alternativeName>
</protein>
<dbReference type="EMBL" id="JACPSX010000172">
    <property type="protein sequence ID" value="MBI3015165.1"/>
    <property type="molecule type" value="Genomic_DNA"/>
</dbReference>
<comment type="pathway">
    <text evidence="8">Amino-acid biosynthesis; L-leucine biosynthesis; L-leucine from 3-methyl-2-oxobutanoate: step 2/4.</text>
</comment>
<evidence type="ECO:0000256" key="2">
    <source>
        <dbReference type="ARBA" id="ARBA00022485"/>
    </source>
</evidence>
<dbReference type="GO" id="GO:0009098">
    <property type="term" value="P:L-leucine biosynthetic process"/>
    <property type="evidence" value="ECO:0007669"/>
    <property type="project" value="UniProtKB-UniRule"/>
</dbReference>
<evidence type="ECO:0000256" key="6">
    <source>
        <dbReference type="ARBA" id="ARBA00023239"/>
    </source>
</evidence>
<dbReference type="PRINTS" id="PR00415">
    <property type="entry name" value="ACONITASE"/>
</dbReference>
<keyword evidence="8" id="KW-0028">Amino-acid biosynthesis</keyword>
<sequence>MGMTITEKIFARASGRESVRAGDIIDANIDLALMQEITTPSIYRGLKEVGAGIWDVERVVVVIDHFSPPSATWKADNVKETNQFVKDCGIKYFYPHRGIMHVVLPETGHIRPGELIVGVESHTVTHGAFGAVAIGIGATEMVYVLAKGTLWFRVPETILVRIDGKFNSSIFGKDIMLSILKELGVDGATYKALEFAGTAIGELTIDGRITLANMSVEAGAKNGIIEPDDKMTDYVREKSRMPFTVVRSDDDAKYSQTLHIDASQLTPLVACPHSPDNVKPISEVEGIHVDQAFLGTCTNGRMEDLRIAAKILKGRTIPKDTRFLIFPGSVEIYQNAIKEGIIDTFLEAGAILCNSSCGPCGGGHMGVLGDGEVCISSGSRNFRGRMGSPSAQIYLGSAATVAASAASGEMTDPRKFLGE</sequence>
<feature type="domain" description="Aconitase/3-isopropylmalate dehydratase large subunit alpha/beta/alpha" evidence="9">
    <location>
        <begin position="21"/>
        <end position="408"/>
    </location>
</feature>
<proteinExistence type="inferred from homology"/>
<dbReference type="InterPro" id="IPR033941">
    <property type="entry name" value="IPMI_cat"/>
</dbReference>
<dbReference type="GO" id="GO:0003861">
    <property type="term" value="F:3-isopropylmalate dehydratase activity"/>
    <property type="evidence" value="ECO:0007669"/>
    <property type="project" value="UniProtKB-UniRule"/>
</dbReference>
<dbReference type="InterPro" id="IPR018136">
    <property type="entry name" value="Aconitase_4Fe-4S_BS"/>
</dbReference>
<keyword evidence="7 8" id="KW-0100">Branched-chain amino acid biosynthesis</keyword>
<dbReference type="InterPro" id="IPR036008">
    <property type="entry name" value="Aconitase_4Fe-4S_dom"/>
</dbReference>
<keyword evidence="5 8" id="KW-0411">Iron-sulfur</keyword>
<keyword evidence="6 8" id="KW-0456">Lyase</keyword>